<dbReference type="PANTHER" id="PTHR11630:SF26">
    <property type="entry name" value="DNA REPLICATION LICENSING FACTOR MCM7"/>
    <property type="match status" value="1"/>
</dbReference>
<dbReference type="InterPro" id="IPR008050">
    <property type="entry name" value="MCM7"/>
</dbReference>
<dbReference type="STRING" id="2880.D7FI93"/>
<gene>
    <name evidence="14" type="primary">MCM</name>
    <name evidence="12" type="synonym">MCM7</name>
    <name evidence="14" type="ORF">Esi_0118_0078</name>
</gene>
<evidence type="ECO:0000256" key="9">
    <source>
        <dbReference type="ARBA" id="ARBA00023306"/>
    </source>
</evidence>
<keyword evidence="5 12" id="KW-0347">Helicase</keyword>
<keyword evidence="3 11" id="KW-0547">Nucleotide-binding</keyword>
<dbReference type="SMART" id="SM00350">
    <property type="entry name" value="MCM"/>
    <property type="match status" value="1"/>
</dbReference>
<dbReference type="FunFam" id="2.20.28.10:FF:000004">
    <property type="entry name" value="DNA replication licensing factor MCM7"/>
    <property type="match status" value="1"/>
</dbReference>
<dbReference type="PRINTS" id="PR01663">
    <property type="entry name" value="MCMPROTEIN7"/>
</dbReference>
<comment type="function">
    <text evidence="12">Acts as component of the MCM2-7 complex (MCM complex) which is the replicative helicase essential for 'once per cell cycle' DNA replication initiation and elongation in eukaryotic cells. The active ATPase sites in the MCM2-7 ring are formed through the interaction surfaces of two neighboring subunits such that a critical structure of a conserved arginine finger motif is provided in trans relative to the ATP-binding site of the Walker A box of the adjacent subunit. The six ATPase active sites, however, are likely to contribute differentially to the complex helicase activity.</text>
</comment>
<keyword evidence="15" id="KW-1185">Reference proteome</keyword>
<evidence type="ECO:0000256" key="10">
    <source>
        <dbReference type="ARBA" id="ARBA00048432"/>
    </source>
</evidence>
<dbReference type="Pfam" id="PF17207">
    <property type="entry name" value="MCM_OB"/>
    <property type="match status" value="1"/>
</dbReference>
<evidence type="ECO:0000256" key="4">
    <source>
        <dbReference type="ARBA" id="ARBA00022801"/>
    </source>
</evidence>
<dbReference type="Pfam" id="PF24901">
    <property type="entry name" value="WHD_MCM7"/>
    <property type="match status" value="1"/>
</dbReference>
<keyword evidence="6 11" id="KW-0067">ATP-binding</keyword>
<dbReference type="Gene3D" id="2.40.50.140">
    <property type="entry name" value="Nucleic acid-binding proteins"/>
    <property type="match status" value="1"/>
</dbReference>
<dbReference type="GO" id="GO:0016887">
    <property type="term" value="F:ATP hydrolysis activity"/>
    <property type="evidence" value="ECO:0007669"/>
    <property type="project" value="RHEA"/>
</dbReference>
<dbReference type="FunCoup" id="D7FI93">
    <property type="interactions" value="509"/>
</dbReference>
<dbReference type="SUPFAM" id="SSF52540">
    <property type="entry name" value="P-loop containing nucleoside triphosphate hydrolases"/>
    <property type="match status" value="1"/>
</dbReference>
<dbReference type="GO" id="GO:0003697">
    <property type="term" value="F:single-stranded DNA binding"/>
    <property type="evidence" value="ECO:0007669"/>
    <property type="project" value="TreeGrafter"/>
</dbReference>
<dbReference type="Gene3D" id="3.30.1640.10">
    <property type="entry name" value="mini-chromosome maintenance (MCM) complex, chain A, domain 1"/>
    <property type="match status" value="1"/>
</dbReference>
<evidence type="ECO:0000256" key="3">
    <source>
        <dbReference type="ARBA" id="ARBA00022741"/>
    </source>
</evidence>
<keyword evidence="4 12" id="KW-0378">Hydrolase</keyword>
<dbReference type="Gene3D" id="2.20.28.10">
    <property type="match status" value="1"/>
</dbReference>
<dbReference type="InterPro" id="IPR018525">
    <property type="entry name" value="MCM_CS"/>
</dbReference>
<dbReference type="InterPro" id="IPR012340">
    <property type="entry name" value="NA-bd_OB-fold"/>
</dbReference>
<dbReference type="Pfam" id="PF00493">
    <property type="entry name" value="MCM"/>
    <property type="match status" value="1"/>
</dbReference>
<evidence type="ECO:0000256" key="1">
    <source>
        <dbReference type="ARBA" id="ARBA00004123"/>
    </source>
</evidence>
<dbReference type="InParanoid" id="D7FI93"/>
<dbReference type="EMBL" id="FN649760">
    <property type="protein sequence ID" value="CBJ28718.1"/>
    <property type="molecule type" value="Genomic_DNA"/>
</dbReference>
<dbReference type="GO" id="GO:0000727">
    <property type="term" value="P:double-strand break repair via break-induced replication"/>
    <property type="evidence" value="ECO:0007669"/>
    <property type="project" value="TreeGrafter"/>
</dbReference>
<dbReference type="PRINTS" id="PR01657">
    <property type="entry name" value="MCMFAMILY"/>
</dbReference>
<dbReference type="GO" id="GO:0006271">
    <property type="term" value="P:DNA strand elongation involved in DNA replication"/>
    <property type="evidence" value="ECO:0007669"/>
    <property type="project" value="TreeGrafter"/>
</dbReference>
<feature type="domain" description="MCM C-terminal AAA(+) ATPase" evidence="13">
    <location>
        <begin position="339"/>
        <end position="545"/>
    </location>
</feature>
<dbReference type="Pfam" id="PF17855">
    <property type="entry name" value="MCM_lid"/>
    <property type="match status" value="1"/>
</dbReference>
<name>D7FI93_ECTSI</name>
<dbReference type="InterPro" id="IPR027417">
    <property type="entry name" value="P-loop_NTPase"/>
</dbReference>
<evidence type="ECO:0000256" key="6">
    <source>
        <dbReference type="ARBA" id="ARBA00022840"/>
    </source>
</evidence>
<evidence type="ECO:0000256" key="7">
    <source>
        <dbReference type="ARBA" id="ARBA00023125"/>
    </source>
</evidence>
<evidence type="ECO:0000313" key="15">
    <source>
        <dbReference type="Proteomes" id="UP000002630"/>
    </source>
</evidence>
<dbReference type="GO" id="GO:0017116">
    <property type="term" value="F:single-stranded DNA helicase activity"/>
    <property type="evidence" value="ECO:0007669"/>
    <property type="project" value="TreeGrafter"/>
</dbReference>
<dbReference type="InterPro" id="IPR041562">
    <property type="entry name" value="MCM_lid"/>
</dbReference>
<dbReference type="GO" id="GO:0042555">
    <property type="term" value="C:MCM complex"/>
    <property type="evidence" value="ECO:0007669"/>
    <property type="project" value="InterPro"/>
</dbReference>
<evidence type="ECO:0000256" key="5">
    <source>
        <dbReference type="ARBA" id="ARBA00022806"/>
    </source>
</evidence>
<evidence type="ECO:0000256" key="8">
    <source>
        <dbReference type="ARBA" id="ARBA00023242"/>
    </source>
</evidence>
<evidence type="ECO:0000256" key="2">
    <source>
        <dbReference type="ARBA" id="ARBA00022705"/>
    </source>
</evidence>
<comment type="catalytic activity">
    <reaction evidence="10">
        <text>ATP + H2O = ADP + phosphate + H(+)</text>
        <dbReference type="Rhea" id="RHEA:13065"/>
        <dbReference type="ChEBI" id="CHEBI:15377"/>
        <dbReference type="ChEBI" id="CHEBI:15378"/>
        <dbReference type="ChEBI" id="CHEBI:30616"/>
        <dbReference type="ChEBI" id="CHEBI:43474"/>
        <dbReference type="ChEBI" id="CHEBI:456216"/>
        <dbReference type="EC" id="3.6.4.12"/>
    </reaction>
    <physiologicalReaction direction="left-to-right" evidence="10">
        <dbReference type="Rhea" id="RHEA:13066"/>
    </physiologicalReaction>
</comment>
<dbReference type="EC" id="3.6.4.12" evidence="12"/>
<dbReference type="InterPro" id="IPR033762">
    <property type="entry name" value="MCM_OB"/>
</dbReference>
<dbReference type="Pfam" id="PF14551">
    <property type="entry name" value="MCM_N"/>
    <property type="match status" value="1"/>
</dbReference>
<comment type="subcellular location">
    <subcellularLocation>
        <location evidence="1 12">Nucleus</location>
    </subcellularLocation>
</comment>
<dbReference type="Proteomes" id="UP000002630">
    <property type="component" value="Unassembled WGS sequence"/>
</dbReference>
<dbReference type="InterPro" id="IPR031327">
    <property type="entry name" value="MCM"/>
</dbReference>
<evidence type="ECO:0000259" key="13">
    <source>
        <dbReference type="PROSITE" id="PS50051"/>
    </source>
</evidence>
<keyword evidence="2 12" id="KW-0235">DNA replication</keyword>
<sequence length="735" mass="81913">MEGNQEGYPDYAEELQKCKDFLAQYQALGEDTRKYVEIMQRVVNREETVVELEIDDVLAFRSDSDFADNIVANAGRYEKLFCQAIDESLPEPSADIEQVADVWDVLQRQREIQRAEAQEQPDADLEDSPDNDFPVALVRRYELRLVPPSGMKAEALREVRAGAVGQLVRIRAMVTRVSDVQPLVSVVTYTCDACGFEVYHEVFSRQFTPVERCPSTVCRTNKNNGKLSMQTRGSRFMRYQEARIQELPDQVPIGHIPRAMTVHCRGGLTRMCSPGDIVSIAGVFLPVRYSGFRAMKAGLIADTFLQAQHIFRHKKSYDEMEVSASMEAAVDEAAEDPEVFSKLARSIAPEIYGHEDIKKALLLQLVGGVTRKLPDGMRIRGDINICLMGDPGVAKSQLLKYIASVAPRGVYTTGKGSSGVGLTAAVSKDAVTGEMALEGGALVLADRGICAIDEFDKMDESDRTAIHEVMEQQTVSIAKAGITTTLNARAAVLAAANPLYGRYNKRRAMSENINLPNSLLSRFDLLFLILDKADMESDIALARHVTFVHQFKKNPELDFEPFDPKFLKLYISQARMLEPHVPEELTSYIVEAYVALRAQSGQDAKNGDQTVMTARQLLSILRLSQSLARVRFLEGVTSEEVDEAIRLTHMSKASLADDEPRDGGDSQDMMSRIYTIIRDYVTGRGVSHVGYQTAEAMVVRKGFSVEQLRECLEEYADLNVVQVNADRTQIDFVTQ</sequence>
<dbReference type="OrthoDB" id="3207464at2759"/>
<proteinExistence type="inferred from homology"/>
<reference evidence="14 15" key="1">
    <citation type="journal article" date="2010" name="Nature">
        <title>The Ectocarpus genome and the independent evolution of multicellularity in brown algae.</title>
        <authorList>
            <person name="Cock J.M."/>
            <person name="Sterck L."/>
            <person name="Rouze P."/>
            <person name="Scornet D."/>
            <person name="Allen A.E."/>
            <person name="Amoutzias G."/>
            <person name="Anthouard V."/>
            <person name="Artiguenave F."/>
            <person name="Aury J.M."/>
            <person name="Badger J.H."/>
            <person name="Beszteri B."/>
            <person name="Billiau K."/>
            <person name="Bonnet E."/>
            <person name="Bothwell J.H."/>
            <person name="Bowler C."/>
            <person name="Boyen C."/>
            <person name="Brownlee C."/>
            <person name="Carrano C.J."/>
            <person name="Charrier B."/>
            <person name="Cho G.Y."/>
            <person name="Coelho S.M."/>
            <person name="Collen J."/>
            <person name="Corre E."/>
            <person name="Da Silva C."/>
            <person name="Delage L."/>
            <person name="Delaroque N."/>
            <person name="Dittami S.M."/>
            <person name="Doulbeau S."/>
            <person name="Elias M."/>
            <person name="Farnham G."/>
            <person name="Gachon C.M."/>
            <person name="Gschloessl B."/>
            <person name="Heesch S."/>
            <person name="Jabbari K."/>
            <person name="Jubin C."/>
            <person name="Kawai H."/>
            <person name="Kimura K."/>
            <person name="Kloareg B."/>
            <person name="Kupper F.C."/>
            <person name="Lang D."/>
            <person name="Le Bail A."/>
            <person name="Leblanc C."/>
            <person name="Lerouge P."/>
            <person name="Lohr M."/>
            <person name="Lopez P.J."/>
            <person name="Martens C."/>
            <person name="Maumus F."/>
            <person name="Michel G."/>
            <person name="Miranda-Saavedra D."/>
            <person name="Morales J."/>
            <person name="Moreau H."/>
            <person name="Motomura T."/>
            <person name="Nagasato C."/>
            <person name="Napoli C.A."/>
            <person name="Nelson D.R."/>
            <person name="Nyvall-Collen P."/>
            <person name="Peters A.F."/>
            <person name="Pommier C."/>
            <person name="Potin P."/>
            <person name="Poulain J."/>
            <person name="Quesneville H."/>
            <person name="Read B."/>
            <person name="Rensing S.A."/>
            <person name="Ritter A."/>
            <person name="Rousvoal S."/>
            <person name="Samanta M."/>
            <person name="Samson G."/>
            <person name="Schroeder D.C."/>
            <person name="Segurens B."/>
            <person name="Strittmatter M."/>
            <person name="Tonon T."/>
            <person name="Tregear J.W."/>
            <person name="Valentin K."/>
            <person name="von Dassow P."/>
            <person name="Yamagishi T."/>
            <person name="Van de Peer Y."/>
            <person name="Wincker P."/>
        </authorList>
    </citation>
    <scope>NUCLEOTIDE SEQUENCE [LARGE SCALE GENOMIC DNA]</scope>
    <source>
        <strain evidence="15">Ec32 / CCAP1310/4</strain>
    </source>
</reference>
<dbReference type="InterPro" id="IPR027925">
    <property type="entry name" value="MCM_N"/>
</dbReference>
<accession>D7FI93</accession>
<dbReference type="PANTHER" id="PTHR11630">
    <property type="entry name" value="DNA REPLICATION LICENSING FACTOR MCM FAMILY MEMBER"/>
    <property type="match status" value="1"/>
</dbReference>
<dbReference type="SUPFAM" id="SSF50249">
    <property type="entry name" value="Nucleic acid-binding proteins"/>
    <property type="match status" value="1"/>
</dbReference>
<dbReference type="eggNOG" id="KOG0482">
    <property type="taxonomic scope" value="Eukaryota"/>
</dbReference>
<dbReference type="GO" id="GO:0005524">
    <property type="term" value="F:ATP binding"/>
    <property type="evidence" value="ECO:0007669"/>
    <property type="project" value="UniProtKB-KW"/>
</dbReference>
<protein>
    <recommendedName>
        <fullName evidence="12">DNA replication licensing factor MCM7</fullName>
        <ecNumber evidence="12">3.6.4.12</ecNumber>
    </recommendedName>
</protein>
<keyword evidence="8 12" id="KW-0539">Nucleus</keyword>
<comment type="similarity">
    <text evidence="11">Belongs to the MCM family.</text>
</comment>
<dbReference type="InterPro" id="IPR001208">
    <property type="entry name" value="MCM_dom"/>
</dbReference>
<keyword evidence="9 12" id="KW-0131">Cell cycle</keyword>
<keyword evidence="7 11" id="KW-0238">DNA-binding</keyword>
<evidence type="ECO:0000313" key="14">
    <source>
        <dbReference type="EMBL" id="CBJ28718.1"/>
    </source>
</evidence>
<evidence type="ECO:0000256" key="11">
    <source>
        <dbReference type="RuleBase" id="RU004070"/>
    </source>
</evidence>
<dbReference type="PROSITE" id="PS00847">
    <property type="entry name" value="MCM_1"/>
    <property type="match status" value="1"/>
</dbReference>
<dbReference type="GO" id="GO:0005634">
    <property type="term" value="C:nucleus"/>
    <property type="evidence" value="ECO:0007669"/>
    <property type="project" value="UniProtKB-SubCell"/>
</dbReference>
<dbReference type="GO" id="GO:0006270">
    <property type="term" value="P:DNA replication initiation"/>
    <property type="evidence" value="ECO:0007669"/>
    <property type="project" value="InterPro"/>
</dbReference>
<dbReference type="PROSITE" id="PS50051">
    <property type="entry name" value="MCM_2"/>
    <property type="match status" value="1"/>
</dbReference>
<dbReference type="AlphaFoldDB" id="D7FI93"/>
<dbReference type="FunFam" id="3.40.50.300:FF:000288">
    <property type="entry name" value="DNA replication licensing factor MCM7"/>
    <property type="match status" value="1"/>
</dbReference>
<dbReference type="Gene3D" id="3.40.50.300">
    <property type="entry name" value="P-loop containing nucleotide triphosphate hydrolases"/>
    <property type="match status" value="1"/>
</dbReference>
<evidence type="ECO:0000256" key="12">
    <source>
        <dbReference type="RuleBase" id="RU365012"/>
    </source>
</evidence>
<organism evidence="14 15">
    <name type="scientific">Ectocarpus siliculosus</name>
    <name type="common">Brown alga</name>
    <name type="synonym">Conferva siliculosa</name>
    <dbReference type="NCBI Taxonomy" id="2880"/>
    <lineage>
        <taxon>Eukaryota</taxon>
        <taxon>Sar</taxon>
        <taxon>Stramenopiles</taxon>
        <taxon>Ochrophyta</taxon>
        <taxon>PX clade</taxon>
        <taxon>Phaeophyceae</taxon>
        <taxon>Ectocarpales</taxon>
        <taxon>Ectocarpaceae</taxon>
        <taxon>Ectocarpus</taxon>
    </lineage>
</organism>